<evidence type="ECO:0000313" key="1">
    <source>
        <dbReference type="EMBL" id="RMO64853.1"/>
    </source>
</evidence>
<gene>
    <name evidence="1" type="ORF">ALQ39_03124</name>
</gene>
<dbReference type="InterPro" id="IPR008769">
    <property type="entry name" value="PhaF_PhaI"/>
</dbReference>
<reference evidence="1 2" key="1">
    <citation type="submission" date="2018-08" db="EMBL/GenBank/DDBJ databases">
        <title>Recombination of ecologically and evolutionarily significant loci maintains genetic cohesion in the Pseudomonas syringae species complex.</title>
        <authorList>
            <person name="Dillon M."/>
            <person name="Thakur S."/>
            <person name="Almeida R.N.D."/>
            <person name="Weir B.S."/>
            <person name="Guttman D.S."/>
        </authorList>
    </citation>
    <scope>NUCLEOTIDE SEQUENCE [LARGE SCALE GENOMIC DNA]</scope>
    <source>
        <strain evidence="1 2">ICMP 4316</strain>
    </source>
</reference>
<sequence>MSLRARVSILIFLRNVALMPIAGRFLQLSSMRCTMARANTKKNIEDQQSSTLSDVRLYARKIWLAGLGAYSRVNEEGTQYVRDLIRTGEQAEKEVVKTVDEKRLAANSEIDSIKGEVSYAKGRVEAQLGRIESAFDRRVAKALNRIAIPSKHDVDTLSAKLDELTALLERVVPKKLERSGSKRFERSESGQ</sequence>
<evidence type="ECO:0000313" key="2">
    <source>
        <dbReference type="Proteomes" id="UP000275613"/>
    </source>
</evidence>
<organism evidence="1 2">
    <name type="scientific">Pseudomonas amygdali pv. eriobotryae</name>
    <dbReference type="NCBI Taxonomy" id="129137"/>
    <lineage>
        <taxon>Bacteria</taxon>
        <taxon>Pseudomonadati</taxon>
        <taxon>Pseudomonadota</taxon>
        <taxon>Gammaproteobacteria</taxon>
        <taxon>Pseudomonadales</taxon>
        <taxon>Pseudomonadaceae</taxon>
        <taxon>Pseudomonas</taxon>
        <taxon>Pseudomonas amygdali</taxon>
    </lineage>
</organism>
<dbReference type="AlphaFoldDB" id="A0A3M3X610"/>
<dbReference type="NCBIfam" id="TIGR01837">
    <property type="entry name" value="PHA_granule_1"/>
    <property type="match status" value="1"/>
</dbReference>
<dbReference type="Pfam" id="PF05597">
    <property type="entry name" value="Phasin"/>
    <property type="match status" value="1"/>
</dbReference>
<proteinExistence type="predicted"/>
<name>A0A3M3X610_PSEA0</name>
<accession>A0A3M3X610</accession>
<comment type="caution">
    <text evidence="1">The sequence shown here is derived from an EMBL/GenBank/DDBJ whole genome shotgun (WGS) entry which is preliminary data.</text>
</comment>
<dbReference type="PANTHER" id="PTHR38664">
    <property type="entry name" value="SLR0058 PROTEIN"/>
    <property type="match status" value="1"/>
</dbReference>
<dbReference type="PANTHER" id="PTHR38664:SF1">
    <property type="entry name" value="SLR0058 PROTEIN"/>
    <property type="match status" value="1"/>
</dbReference>
<dbReference type="EMBL" id="RBPV01000067">
    <property type="protein sequence ID" value="RMO64853.1"/>
    <property type="molecule type" value="Genomic_DNA"/>
</dbReference>
<dbReference type="Proteomes" id="UP000275613">
    <property type="component" value="Unassembled WGS sequence"/>
</dbReference>
<protein>
    <submittedName>
        <fullName evidence="1">Polyhydroxyalkanoate granule-associated protein PhaI</fullName>
    </submittedName>
</protein>